<protein>
    <submittedName>
        <fullName evidence="2">Autotransporter-associated beta strand repeat-containing protein</fullName>
    </submittedName>
</protein>
<gene>
    <name evidence="2" type="ORF">IPV69_04615</name>
</gene>
<proteinExistence type="predicted"/>
<dbReference type="EMBL" id="CP063458">
    <property type="protein sequence ID" value="QOV90650.1"/>
    <property type="molecule type" value="Genomic_DNA"/>
</dbReference>
<dbReference type="Proteomes" id="UP000593765">
    <property type="component" value="Chromosome"/>
</dbReference>
<accession>A0A7M2X1N6</accession>
<dbReference type="SUPFAM" id="SSF51126">
    <property type="entry name" value="Pectin lyase-like"/>
    <property type="match status" value="1"/>
</dbReference>
<dbReference type="InterPro" id="IPR013425">
    <property type="entry name" value="Autotrns_rpt"/>
</dbReference>
<dbReference type="NCBIfam" id="TIGR02601">
    <property type="entry name" value="autotrns_rpt"/>
    <property type="match status" value="2"/>
</dbReference>
<evidence type="ECO:0000313" key="3">
    <source>
        <dbReference type="Proteomes" id="UP000593765"/>
    </source>
</evidence>
<dbReference type="Pfam" id="PF12951">
    <property type="entry name" value="PATR"/>
    <property type="match status" value="2"/>
</dbReference>
<dbReference type="AlphaFoldDB" id="A0A7M2X1N6"/>
<keyword evidence="1" id="KW-0732">Signal</keyword>
<evidence type="ECO:0000256" key="1">
    <source>
        <dbReference type="ARBA" id="ARBA00022729"/>
    </source>
</evidence>
<keyword evidence="3" id="KW-1185">Reference proteome</keyword>
<dbReference type="InterPro" id="IPR011050">
    <property type="entry name" value="Pectin_lyase_fold/virulence"/>
</dbReference>
<evidence type="ECO:0000313" key="2">
    <source>
        <dbReference type="EMBL" id="QOV90650.1"/>
    </source>
</evidence>
<sequence>MGLALWCSPPSRGSDWSGGTTDIFNNLSIGTLNISGGLNTIHGGDSRYTDGGTLTITSGLEFSGTTSPTLTLSSDDTVIGSPGIGGLLSLNANVSFTGSAGTATIANGNRLIDDGAGNITNSGSVGPLPGTINLNAAVRTFTIANGSAATDMVVSALITNGGLTKDGAGTLDLTFANSYTGVTTLTDGVLNVATIGNGGVAGNLGQAASAASNIVFNGGTLRYTGATATSDRAFTINAATTATINVTTNSLSLTGATGAATSGALTKIGNGTLILTGTSTYTGGTVISGGTLLANASGATGTGPVAVNSGGILGGSGSTGNTAGNVVSINSGGTVAPGDNSVGTLTTGEQAWMGGGSYVWEISDHTGSTPGTNWDLISMSGLNVGATAGNKFTIQVVTIGFGIDDITKNKWFTVATVPTANLSGTPISTSIFALPSPPTGESWEVQAVDIGGTTSVQISATPEPGSLSLAVVGAAGLLMRRSRRTPMPK</sequence>
<organism evidence="2 3">
    <name type="scientific">Humisphaera borealis</name>
    <dbReference type="NCBI Taxonomy" id="2807512"/>
    <lineage>
        <taxon>Bacteria</taxon>
        <taxon>Pseudomonadati</taxon>
        <taxon>Planctomycetota</taxon>
        <taxon>Phycisphaerae</taxon>
        <taxon>Tepidisphaerales</taxon>
        <taxon>Tepidisphaeraceae</taxon>
        <taxon>Humisphaera</taxon>
    </lineage>
</organism>
<name>A0A7M2X1N6_9BACT</name>
<dbReference type="KEGG" id="hbs:IPV69_04615"/>
<reference evidence="2 3" key="1">
    <citation type="submission" date="2020-10" db="EMBL/GenBank/DDBJ databases">
        <title>Wide distribution of Phycisphaera-like planctomycetes from WD2101 soil group in peatlands and genome analysis of the first cultivated representative.</title>
        <authorList>
            <person name="Dedysh S.N."/>
            <person name="Beletsky A.V."/>
            <person name="Ivanova A."/>
            <person name="Kulichevskaya I.S."/>
            <person name="Suzina N.E."/>
            <person name="Philippov D.A."/>
            <person name="Rakitin A.L."/>
            <person name="Mardanov A.V."/>
            <person name="Ravin N.V."/>
        </authorList>
    </citation>
    <scope>NUCLEOTIDE SEQUENCE [LARGE SCALE GENOMIC DNA]</scope>
    <source>
        <strain evidence="2 3">M1803</strain>
    </source>
</reference>